<organism evidence="8">
    <name type="scientific">uncultured Sulfurovum sp</name>
    <dbReference type="NCBI Taxonomy" id="269237"/>
    <lineage>
        <taxon>Bacteria</taxon>
        <taxon>Pseudomonadati</taxon>
        <taxon>Campylobacterota</taxon>
        <taxon>Epsilonproteobacteria</taxon>
        <taxon>Campylobacterales</taxon>
        <taxon>Sulfurovaceae</taxon>
        <taxon>Sulfurovum</taxon>
        <taxon>environmental samples</taxon>
    </lineage>
</organism>
<feature type="domain" description="Histidine kinase/HSP90-like ATPase" evidence="7">
    <location>
        <begin position="802"/>
        <end position="923"/>
    </location>
</feature>
<proteinExistence type="predicted"/>
<comment type="catalytic activity">
    <reaction evidence="1">
        <text>ATP + protein L-histidine = ADP + protein N-phospho-L-histidine.</text>
        <dbReference type="EC" id="2.7.13.3"/>
    </reaction>
</comment>
<gene>
    <name evidence="8" type="ORF">HELGO_WM6519</name>
</gene>
<keyword evidence="4" id="KW-0808">Transferase</keyword>
<dbReference type="PANTHER" id="PTHR45453">
    <property type="entry name" value="PHOSPHATE REGULON SENSOR PROTEIN PHOR"/>
    <property type="match status" value="1"/>
</dbReference>
<dbReference type="InterPro" id="IPR050351">
    <property type="entry name" value="BphY/WalK/GraS-like"/>
</dbReference>
<dbReference type="EMBL" id="CACVAX010000039">
    <property type="protein sequence ID" value="CAA6813424.1"/>
    <property type="molecule type" value="Genomic_DNA"/>
</dbReference>
<dbReference type="GO" id="GO:0004721">
    <property type="term" value="F:phosphoprotein phosphatase activity"/>
    <property type="evidence" value="ECO:0007669"/>
    <property type="project" value="TreeGrafter"/>
</dbReference>
<dbReference type="PANTHER" id="PTHR45453:SF1">
    <property type="entry name" value="PHOSPHATE REGULON SENSOR PROTEIN PHOR"/>
    <property type="match status" value="1"/>
</dbReference>
<dbReference type="Gene3D" id="3.30.565.10">
    <property type="entry name" value="Histidine kinase-like ATPase, C-terminal domain"/>
    <property type="match status" value="1"/>
</dbReference>
<dbReference type="SUPFAM" id="SSF55781">
    <property type="entry name" value="GAF domain-like"/>
    <property type="match status" value="1"/>
</dbReference>
<dbReference type="GO" id="GO:0000155">
    <property type="term" value="F:phosphorelay sensor kinase activity"/>
    <property type="evidence" value="ECO:0007669"/>
    <property type="project" value="TreeGrafter"/>
</dbReference>
<dbReference type="GO" id="GO:0005886">
    <property type="term" value="C:plasma membrane"/>
    <property type="evidence" value="ECO:0007669"/>
    <property type="project" value="TreeGrafter"/>
</dbReference>
<dbReference type="GO" id="GO:0016036">
    <property type="term" value="P:cellular response to phosphate starvation"/>
    <property type="evidence" value="ECO:0007669"/>
    <property type="project" value="TreeGrafter"/>
</dbReference>
<keyword evidence="6" id="KW-0902">Two-component regulatory system</keyword>
<keyword evidence="3" id="KW-0597">Phosphoprotein</keyword>
<evidence type="ECO:0000256" key="3">
    <source>
        <dbReference type="ARBA" id="ARBA00022553"/>
    </source>
</evidence>
<reference evidence="8" key="1">
    <citation type="submission" date="2020-01" db="EMBL/GenBank/DDBJ databases">
        <authorList>
            <person name="Meier V. D."/>
            <person name="Meier V D."/>
        </authorList>
    </citation>
    <scope>NUCLEOTIDE SEQUENCE</scope>
    <source>
        <strain evidence="8">HLG_WM_MAG_04</strain>
    </source>
</reference>
<evidence type="ECO:0000256" key="6">
    <source>
        <dbReference type="ARBA" id="ARBA00023012"/>
    </source>
</evidence>
<evidence type="ECO:0000256" key="2">
    <source>
        <dbReference type="ARBA" id="ARBA00012438"/>
    </source>
</evidence>
<keyword evidence="5" id="KW-0418">Kinase</keyword>
<evidence type="ECO:0000256" key="4">
    <source>
        <dbReference type="ARBA" id="ARBA00022679"/>
    </source>
</evidence>
<dbReference type="AlphaFoldDB" id="A0A6S6TEK1"/>
<dbReference type="InterPro" id="IPR029016">
    <property type="entry name" value="GAF-like_dom_sf"/>
</dbReference>
<dbReference type="Pfam" id="PF02518">
    <property type="entry name" value="HATPase_c"/>
    <property type="match status" value="1"/>
</dbReference>
<dbReference type="InterPro" id="IPR036890">
    <property type="entry name" value="HATPase_C_sf"/>
</dbReference>
<evidence type="ECO:0000259" key="7">
    <source>
        <dbReference type="Pfam" id="PF02518"/>
    </source>
</evidence>
<dbReference type="EC" id="2.7.13.3" evidence="2"/>
<dbReference type="SUPFAM" id="SSF55874">
    <property type="entry name" value="ATPase domain of HSP90 chaperone/DNA topoisomerase II/histidine kinase"/>
    <property type="match status" value="1"/>
</dbReference>
<evidence type="ECO:0000256" key="1">
    <source>
        <dbReference type="ARBA" id="ARBA00000085"/>
    </source>
</evidence>
<dbReference type="InterPro" id="IPR003594">
    <property type="entry name" value="HATPase_dom"/>
</dbReference>
<name>A0A6S6TEK1_9BACT</name>
<evidence type="ECO:0000313" key="8">
    <source>
        <dbReference type="EMBL" id="CAA6813424.1"/>
    </source>
</evidence>
<dbReference type="Gene3D" id="3.30.450.40">
    <property type="match status" value="1"/>
</dbReference>
<accession>A0A6S6TEK1</accession>
<evidence type="ECO:0000256" key="5">
    <source>
        <dbReference type="ARBA" id="ARBA00022777"/>
    </source>
</evidence>
<sequence>MVLLIAEKEYLFRLQVFQQTISTLSMYPLRLYKNSCYETFINDDGFQSTLKNIHNQFIKEKAFDSSRVLKFLKEKMKKKPREIEKEIFVELGLFGDKLNKSMWATKPSNSLAFTRDIKENKKLWFSLMFYDIFSVDEIEKFEQPFERECLVGMYNVYVKINKEYTLSIGRFLTKEQDSDKVVSSIFKNYDFDNINIFELTKVSRRRKIFNQKMIKDEAFKLQKIFRIFLDIIENLPDEIAKNEIEKVAIFIYMIVQDDIKEKTIETLKYQLIYNNTQFIIKANTINRHKKDADFGKYFRKFENYRDLFLAEYTSRIKTSFNKKYSGVRHEDNGFNPINDLIGRICSRLNADIGCYIKYSLHNEKLKLITSYGDKKYGEGIQNLIERINLEEKGIIEKSRVLKIINNYYNVDYQNDINKLILQDIEDNDGFFLPIVNKYIRSNIAIPVTFRYKLLGVLLIDSFRKDSFTRDDINLTLSITSALSVQIFDQIIEQNLFNIIKSVPNQAVLKDEKLLREHFSDLTRYVNRIFFSYGVAIWKYDEKDSSFILKSTTLPIEADYVKITQGSNDLILDLLNYKNNELRPLSEYNIGTSNRFTCCNPKKYDERINTVKIYPIVEDGILLGAFSIYNKREADYKAIDSQSLVSVSAHLKVFFNIVSTFREQRALIANNALHEISKKLVMVQNKTAQLEELLYKNFRYLDGYTRHRFNVKLDDINNFISDVKQSFDFIANQSDAYMGQDFVDEEIEKKYLPAQKQVHRKTLCVRDMINQLINSIPAPLCNKRINIKNNTNKVDVYIAHNVLNDIFQNLLFNAMKYSFQRTEIIILSKLKGNALYISFKNEGLDITLDERDDIFKYGYRCLNAKKFKETIDNEEVSYKDGEEQNAGIGLYKVQSLLKNVLSGEVRLKKESSNFKNGAKIIFEVVLPIKLVKKRG</sequence>
<protein>
    <recommendedName>
        <fullName evidence="2">histidine kinase</fullName>
        <ecNumber evidence="2">2.7.13.3</ecNumber>
    </recommendedName>
</protein>